<reference evidence="1 2" key="1">
    <citation type="submission" date="2020-06" db="EMBL/GenBank/DDBJ databases">
        <authorList>
            <consortium name="Wellcome Sanger Institute Data Sharing"/>
        </authorList>
    </citation>
    <scope>NUCLEOTIDE SEQUENCE [LARGE SCALE GENOMIC DNA]</scope>
</reference>
<reference evidence="1" key="3">
    <citation type="submission" date="2025-09" db="UniProtKB">
        <authorList>
            <consortium name="Ensembl"/>
        </authorList>
    </citation>
    <scope>IDENTIFICATION</scope>
</reference>
<dbReference type="InterPro" id="IPR019399">
    <property type="entry name" value="Parkin_co-regulated_protein"/>
</dbReference>
<dbReference type="SUPFAM" id="SSF48371">
    <property type="entry name" value="ARM repeat"/>
    <property type="match status" value="1"/>
</dbReference>
<dbReference type="GO" id="GO:0030544">
    <property type="term" value="F:Hsp70 protein binding"/>
    <property type="evidence" value="ECO:0007669"/>
    <property type="project" value="TreeGrafter"/>
</dbReference>
<dbReference type="GO" id="GO:0043005">
    <property type="term" value="C:neuron projection"/>
    <property type="evidence" value="ECO:0007669"/>
    <property type="project" value="TreeGrafter"/>
</dbReference>
<gene>
    <name evidence="1" type="primary">PACRG</name>
</gene>
<dbReference type="GO" id="GO:0031982">
    <property type="term" value="C:vesicle"/>
    <property type="evidence" value="ECO:0007669"/>
    <property type="project" value="TreeGrafter"/>
</dbReference>
<dbReference type="PANTHER" id="PTHR21207">
    <property type="entry name" value="PARKIN COREGULATED GENE PROTEIN PARK2 COREGULATED"/>
    <property type="match status" value="1"/>
</dbReference>
<keyword evidence="2" id="KW-1185">Reference proteome</keyword>
<name>A0AAY4DTB9_9TELE</name>
<sequence length="234" mass="26770">TCFLMRSVELAEAFTSKSFGRNAVVTQKPPSSEVFKARHFGPTLFRTIYKTSTFPIAIDYSAAIGTRKIKWLVPMERLDSYKLLEVLFYGLRETEHPYSTIVCEGIRQMVEAGGDRVAPLVPKIIQPIREALHTRNKIVICNVLNLMQRMIVFGEHKVCEALMEHYRKILLIFNIFKNCKENVENTSIRWKNNNIASLISETLQLMEIYGGPHANTKIKSMVPTYTCSPFHALV</sequence>
<reference evidence="1" key="2">
    <citation type="submission" date="2025-08" db="UniProtKB">
        <authorList>
            <consortium name="Ensembl"/>
        </authorList>
    </citation>
    <scope>IDENTIFICATION</scope>
</reference>
<dbReference type="GO" id="GO:0005829">
    <property type="term" value="C:cytosol"/>
    <property type="evidence" value="ECO:0007669"/>
    <property type="project" value="TreeGrafter"/>
</dbReference>
<dbReference type="GO" id="GO:0051879">
    <property type="term" value="F:Hsp90 protein binding"/>
    <property type="evidence" value="ECO:0007669"/>
    <property type="project" value="TreeGrafter"/>
</dbReference>
<evidence type="ECO:0000313" key="2">
    <source>
        <dbReference type="Proteomes" id="UP000694580"/>
    </source>
</evidence>
<dbReference type="AlphaFoldDB" id="A0AAY4DTB9"/>
<accession>A0AAY4DTB9</accession>
<evidence type="ECO:0000313" key="1">
    <source>
        <dbReference type="Ensembl" id="ENSDCDP00010048474.1"/>
    </source>
</evidence>
<dbReference type="Proteomes" id="UP000694580">
    <property type="component" value="Chromosome 7"/>
</dbReference>
<organism evidence="1 2">
    <name type="scientific">Denticeps clupeoides</name>
    <name type="common">denticle herring</name>
    <dbReference type="NCBI Taxonomy" id="299321"/>
    <lineage>
        <taxon>Eukaryota</taxon>
        <taxon>Metazoa</taxon>
        <taxon>Chordata</taxon>
        <taxon>Craniata</taxon>
        <taxon>Vertebrata</taxon>
        <taxon>Euteleostomi</taxon>
        <taxon>Actinopterygii</taxon>
        <taxon>Neopterygii</taxon>
        <taxon>Teleostei</taxon>
        <taxon>Clupei</taxon>
        <taxon>Clupeiformes</taxon>
        <taxon>Denticipitoidei</taxon>
        <taxon>Denticipitidae</taxon>
        <taxon>Denticeps</taxon>
    </lineage>
</organism>
<dbReference type="PANTHER" id="PTHR21207:SF2">
    <property type="entry name" value="PARKIN COREGULATED GENE PROTEIN"/>
    <property type="match status" value="1"/>
</dbReference>
<dbReference type="Ensembl" id="ENSDCDT00010058810.1">
    <property type="protein sequence ID" value="ENSDCDP00010048474.1"/>
    <property type="gene ID" value="ENSDCDG00010029203.1"/>
</dbReference>
<dbReference type="InterPro" id="IPR016024">
    <property type="entry name" value="ARM-type_fold"/>
</dbReference>
<proteinExistence type="predicted"/>
<dbReference type="GeneTree" id="ENSGT00940000157330"/>
<protein>
    <submittedName>
        <fullName evidence="1">Uncharacterized protein</fullName>
    </submittedName>
</protein>
<dbReference type="Pfam" id="PF10274">
    <property type="entry name" value="ParcG"/>
    <property type="match status" value="1"/>
</dbReference>